<evidence type="ECO:0008006" key="4">
    <source>
        <dbReference type="Google" id="ProtNLM"/>
    </source>
</evidence>
<gene>
    <name evidence="2" type="ORF">ACFSYJ_15965</name>
</gene>
<keyword evidence="3" id="KW-1185">Reference proteome</keyword>
<evidence type="ECO:0000313" key="2">
    <source>
        <dbReference type="EMBL" id="MFD2460109.1"/>
    </source>
</evidence>
<proteinExistence type="predicted"/>
<comment type="caution">
    <text evidence="2">The sequence shown here is derived from an EMBL/GenBank/DDBJ whole genome shotgun (WGS) entry which is preliminary data.</text>
</comment>
<dbReference type="Proteomes" id="UP001597419">
    <property type="component" value="Unassembled WGS sequence"/>
</dbReference>
<dbReference type="RefSeq" id="WP_345398545.1">
    <property type="nucleotide sequence ID" value="NZ_BAABHG010000009.1"/>
</dbReference>
<dbReference type="EMBL" id="JBHUKU010000008">
    <property type="protein sequence ID" value="MFD2460109.1"/>
    <property type="molecule type" value="Genomic_DNA"/>
</dbReference>
<name>A0ABW5GFV2_9PSEU</name>
<reference evidence="3" key="1">
    <citation type="journal article" date="2019" name="Int. J. Syst. Evol. Microbiol.">
        <title>The Global Catalogue of Microorganisms (GCM) 10K type strain sequencing project: providing services to taxonomists for standard genome sequencing and annotation.</title>
        <authorList>
            <consortium name="The Broad Institute Genomics Platform"/>
            <consortium name="The Broad Institute Genome Sequencing Center for Infectious Disease"/>
            <person name="Wu L."/>
            <person name="Ma J."/>
        </authorList>
    </citation>
    <scope>NUCLEOTIDE SEQUENCE [LARGE SCALE GENOMIC DNA]</scope>
    <source>
        <strain evidence="3">CGMCC 4.7643</strain>
    </source>
</reference>
<evidence type="ECO:0000256" key="1">
    <source>
        <dbReference type="SAM" id="SignalP"/>
    </source>
</evidence>
<accession>A0ABW5GFV2</accession>
<evidence type="ECO:0000313" key="3">
    <source>
        <dbReference type="Proteomes" id="UP001597419"/>
    </source>
</evidence>
<feature type="chain" id="PRO_5047187691" description="DUF3558 domain-containing protein" evidence="1">
    <location>
        <begin position="21"/>
        <end position="115"/>
    </location>
</feature>
<feature type="signal peptide" evidence="1">
    <location>
        <begin position="1"/>
        <end position="20"/>
    </location>
</feature>
<protein>
    <recommendedName>
        <fullName evidence="4">DUF3558 domain-containing protein</fullName>
    </recommendedName>
</protein>
<sequence>MRISRLGAAAAGAVAVLVLAGCTTLVGGAAAPVPGQGPVKKVADACSLLPPDQAQGLGYGVPGKANPADEKRRTPASCIFSLKDSSEGAISTSIGWAVGLRLDDYLGGAQKKDTV</sequence>
<organism evidence="2 3">
    <name type="scientific">Amycolatopsis samaneae</name>
    <dbReference type="NCBI Taxonomy" id="664691"/>
    <lineage>
        <taxon>Bacteria</taxon>
        <taxon>Bacillati</taxon>
        <taxon>Actinomycetota</taxon>
        <taxon>Actinomycetes</taxon>
        <taxon>Pseudonocardiales</taxon>
        <taxon>Pseudonocardiaceae</taxon>
        <taxon>Amycolatopsis</taxon>
    </lineage>
</organism>
<dbReference type="PROSITE" id="PS51257">
    <property type="entry name" value="PROKAR_LIPOPROTEIN"/>
    <property type="match status" value="1"/>
</dbReference>
<keyword evidence="1" id="KW-0732">Signal</keyword>